<dbReference type="EMBL" id="CAJVPY010043070">
    <property type="protein sequence ID" value="CAG8807881.1"/>
    <property type="molecule type" value="Genomic_DNA"/>
</dbReference>
<protein>
    <submittedName>
        <fullName evidence="1">5446_t:CDS:1</fullName>
    </submittedName>
</protein>
<name>A0A9N9PC04_9GLOM</name>
<dbReference type="Proteomes" id="UP000789405">
    <property type="component" value="Unassembled WGS sequence"/>
</dbReference>
<sequence>MRLENTVDLLQNQDLKFVDFENSLDVLRGLYNSLVDQINSLQVLSYQSLIIQKQIDWIERNVLESSSATQQKTARKAPASNE</sequence>
<evidence type="ECO:0000313" key="1">
    <source>
        <dbReference type="EMBL" id="CAG8807881.1"/>
    </source>
</evidence>
<feature type="non-terminal residue" evidence="1">
    <location>
        <position position="82"/>
    </location>
</feature>
<reference evidence="1" key="1">
    <citation type="submission" date="2021-06" db="EMBL/GenBank/DDBJ databases">
        <authorList>
            <person name="Kallberg Y."/>
            <person name="Tangrot J."/>
            <person name="Rosling A."/>
        </authorList>
    </citation>
    <scope>NUCLEOTIDE SEQUENCE</scope>
    <source>
        <strain evidence="1">MA453B</strain>
    </source>
</reference>
<keyword evidence="2" id="KW-1185">Reference proteome</keyword>
<comment type="caution">
    <text evidence="1">The sequence shown here is derived from an EMBL/GenBank/DDBJ whole genome shotgun (WGS) entry which is preliminary data.</text>
</comment>
<accession>A0A9N9PC04</accession>
<gene>
    <name evidence="1" type="ORF">DERYTH_LOCUS24767</name>
</gene>
<evidence type="ECO:0000313" key="2">
    <source>
        <dbReference type="Proteomes" id="UP000789405"/>
    </source>
</evidence>
<organism evidence="1 2">
    <name type="scientific">Dentiscutata erythropus</name>
    <dbReference type="NCBI Taxonomy" id="1348616"/>
    <lineage>
        <taxon>Eukaryota</taxon>
        <taxon>Fungi</taxon>
        <taxon>Fungi incertae sedis</taxon>
        <taxon>Mucoromycota</taxon>
        <taxon>Glomeromycotina</taxon>
        <taxon>Glomeromycetes</taxon>
        <taxon>Diversisporales</taxon>
        <taxon>Gigasporaceae</taxon>
        <taxon>Dentiscutata</taxon>
    </lineage>
</organism>
<proteinExistence type="predicted"/>
<dbReference type="AlphaFoldDB" id="A0A9N9PC04"/>